<dbReference type="AlphaFoldDB" id="A0A0P7WXU6"/>
<keyword evidence="3" id="KW-0677">Repeat</keyword>
<dbReference type="EMBL" id="JARO02005539">
    <property type="protein sequence ID" value="KPP66600.1"/>
    <property type="molecule type" value="Genomic_DNA"/>
</dbReference>
<keyword evidence="2" id="KW-0597">Phosphoprotein</keyword>
<proteinExistence type="predicted"/>
<dbReference type="RefSeq" id="XP_029106657.1">
    <property type="nucleotide sequence ID" value="XM_029250824.1"/>
</dbReference>
<comment type="subcellular location">
    <subcellularLocation>
        <location evidence="1">Endomembrane system</location>
    </subcellularLocation>
</comment>
<dbReference type="Gene3D" id="1.20.58.60">
    <property type="match status" value="1"/>
</dbReference>
<evidence type="ECO:0000313" key="8">
    <source>
        <dbReference type="Proteomes" id="UP000034805"/>
    </source>
</evidence>
<keyword evidence="9" id="KW-1185">Reference proteome</keyword>
<keyword evidence="4" id="KW-0472">Membrane</keyword>
<protein>
    <submittedName>
        <fullName evidence="7">Centrosomal protein 68</fullName>
    </submittedName>
    <submittedName>
        <fullName evidence="6">Centrosomal protein of 68 kDa-like</fullName>
    </submittedName>
</protein>
<reference evidence="7" key="3">
    <citation type="submission" date="2025-05" db="UniProtKB">
        <authorList>
            <consortium name="Ensembl"/>
        </authorList>
    </citation>
    <scope>IDENTIFICATION</scope>
</reference>
<feature type="region of interest" description="Disordered" evidence="5">
    <location>
        <begin position="648"/>
        <end position="673"/>
    </location>
</feature>
<dbReference type="GeneID" id="108927003"/>
<dbReference type="GeneTree" id="ENSGT00810000125473"/>
<evidence type="ECO:0000313" key="9">
    <source>
        <dbReference type="Proteomes" id="UP000694397"/>
    </source>
</evidence>
<evidence type="ECO:0000256" key="5">
    <source>
        <dbReference type="SAM" id="MobiDB-lite"/>
    </source>
</evidence>
<sequence length="673" mass="73370">MEVLCSRPGVIQVDNSLLESTASVETWGYGRPKEGVLDSVDGGSTPVSEARPRCALQRAESCPNVPPKEQEKSGRKKTVTMAPRSRYLTRQGQYLTRKPLFASENRVSILKKPAQQEPSEQDGGPDGGGAAELPDEEEESLFLPREDTLRSSTSRPEEPSALWTSEDDLDPPLTTSDLQTCDSYEDPATGCELGSGSSPRRSLSSLPLDVRSLTVPLRPRWTSTLRSSSSSEPRGLSRTSGQRCGALHSWTALGGSARHCNPPVPQPVSPHQAAYWACAIPGRPPPCPDRKSPSWDPNKEYVDLLDYTYPLRPSSDPAERRCLSGADTLLQDSGIELDRLCRSTSPPCAEPPPATFRRDVLAGSRPRSVSDSKASSSRRSSVDQLGLSAESLPGSDGTQRSRWQRHHEQGGSSSVFIPTWRVLPPAGAPWDGEDEFRPLPDRLQETEALSRHVRSLRLGAGEPADASWETLAEEPLRAGEGSASEASGSALPVVASLESLRVVSSCVERLRGALLRELQKATERDQGDTGGKESLTQHIQMFSSNLEELILWLYRLQEKMEGLTAPAVDIDSVRSCLARYKSFQREVSTRQNLTAAVLSAGDALLHCMTSTSPVLRDTLALVERQSQVLEAHSEKLFSSILSAMDSLTDPRRSAEGRSPQEQNQSESGFLEQD</sequence>
<dbReference type="Ensembl" id="ENSSFOT00015076575.1">
    <property type="protein sequence ID" value="ENSSFOP00015074660.1"/>
    <property type="gene ID" value="ENSSFOG00015028803.1"/>
</dbReference>
<dbReference type="Proteomes" id="UP000694397">
    <property type="component" value="Chromosome 4"/>
</dbReference>
<evidence type="ECO:0000313" key="7">
    <source>
        <dbReference type="Ensembl" id="ENSSFOP00015074660.1"/>
    </source>
</evidence>
<reference evidence="6 8" key="1">
    <citation type="submission" date="2015-08" db="EMBL/GenBank/DDBJ databases">
        <title>The genome of the Asian arowana (Scleropages formosus).</title>
        <authorList>
            <person name="Tan M.H."/>
            <person name="Gan H.M."/>
            <person name="Croft L.J."/>
            <person name="Austin C.M."/>
        </authorList>
    </citation>
    <scope>NUCLEOTIDE SEQUENCE [LARGE SCALE GENOMIC DNA]</scope>
    <source>
        <strain evidence="6">Aro1</strain>
    </source>
</reference>
<evidence type="ECO:0000313" key="6">
    <source>
        <dbReference type="EMBL" id="KPP66600.1"/>
    </source>
</evidence>
<evidence type="ECO:0000256" key="1">
    <source>
        <dbReference type="ARBA" id="ARBA00004308"/>
    </source>
</evidence>
<dbReference type="STRING" id="113540.ENSSFOP00015074660"/>
<feature type="compositionally biased region" description="Low complexity" evidence="5">
    <location>
        <begin position="194"/>
        <end position="205"/>
    </location>
</feature>
<reference evidence="7 9" key="2">
    <citation type="submission" date="2019-04" db="EMBL/GenBank/DDBJ databases">
        <authorList>
            <consortium name="Wellcome Sanger Institute Data Sharing"/>
        </authorList>
    </citation>
    <scope>NUCLEOTIDE SEQUENCE [LARGE SCALE GENOMIC DNA]</scope>
</reference>
<feature type="compositionally biased region" description="Low complexity" evidence="5">
    <location>
        <begin position="364"/>
        <end position="379"/>
    </location>
</feature>
<evidence type="ECO:0000256" key="2">
    <source>
        <dbReference type="ARBA" id="ARBA00022553"/>
    </source>
</evidence>
<evidence type="ECO:0000256" key="4">
    <source>
        <dbReference type="ARBA" id="ARBA00023136"/>
    </source>
</evidence>
<dbReference type="KEGG" id="sfm:108927003"/>
<dbReference type="OrthoDB" id="9448174at2759"/>
<feature type="region of interest" description="Disordered" evidence="5">
    <location>
        <begin position="342"/>
        <end position="418"/>
    </location>
</feature>
<dbReference type="Proteomes" id="UP000034805">
    <property type="component" value="Unassembled WGS sequence"/>
</dbReference>
<name>A0A0P7WXU6_SCLFO</name>
<dbReference type="PANTHER" id="PTHR14514">
    <property type="entry name" value="PKA ANCHORING PROTEIN"/>
    <property type="match status" value="1"/>
</dbReference>
<accession>A0A0P7WXU6</accession>
<feature type="region of interest" description="Disordered" evidence="5">
    <location>
        <begin position="223"/>
        <end position="242"/>
    </location>
</feature>
<dbReference type="CTD" id="23177"/>
<dbReference type="SUPFAM" id="SSF46966">
    <property type="entry name" value="Spectrin repeat"/>
    <property type="match status" value="1"/>
</dbReference>
<evidence type="ECO:0000256" key="3">
    <source>
        <dbReference type="ARBA" id="ARBA00022737"/>
    </source>
</evidence>
<feature type="compositionally biased region" description="Low complexity" evidence="5">
    <location>
        <begin position="223"/>
        <end position="240"/>
    </location>
</feature>
<gene>
    <name evidence="7" type="primary">cep68</name>
    <name evidence="6" type="ORF">Z043_114878</name>
</gene>
<feature type="region of interest" description="Disordered" evidence="5">
    <location>
        <begin position="29"/>
        <end position="205"/>
    </location>
</feature>
<dbReference type="PANTHER" id="PTHR14514:SF2">
    <property type="entry name" value="A-KINASE ANCHOR PROTEIN 6"/>
    <property type="match status" value="1"/>
</dbReference>
<organism evidence="6 8">
    <name type="scientific">Scleropages formosus</name>
    <name type="common">Asian bonytongue</name>
    <name type="synonym">Osteoglossum formosum</name>
    <dbReference type="NCBI Taxonomy" id="113540"/>
    <lineage>
        <taxon>Eukaryota</taxon>
        <taxon>Metazoa</taxon>
        <taxon>Chordata</taxon>
        <taxon>Craniata</taxon>
        <taxon>Vertebrata</taxon>
        <taxon>Euteleostomi</taxon>
        <taxon>Actinopterygii</taxon>
        <taxon>Neopterygii</taxon>
        <taxon>Teleostei</taxon>
        <taxon>Osteoglossocephala</taxon>
        <taxon>Osteoglossomorpha</taxon>
        <taxon>Osteoglossiformes</taxon>
        <taxon>Osteoglossidae</taxon>
        <taxon>Scleropages</taxon>
    </lineage>
</organism>